<reference evidence="7" key="1">
    <citation type="journal article" date="2022" name="New Phytol.">
        <title>Evolutionary transition to the ectomycorrhizal habit in the genomes of a hyperdiverse lineage of mushroom-forming fungi.</title>
        <authorList>
            <person name="Looney B."/>
            <person name="Miyauchi S."/>
            <person name="Morin E."/>
            <person name="Drula E."/>
            <person name="Courty P.E."/>
            <person name="Kohler A."/>
            <person name="Kuo A."/>
            <person name="LaButti K."/>
            <person name="Pangilinan J."/>
            <person name="Lipzen A."/>
            <person name="Riley R."/>
            <person name="Andreopoulos W."/>
            <person name="He G."/>
            <person name="Johnson J."/>
            <person name="Nolan M."/>
            <person name="Tritt A."/>
            <person name="Barry K.W."/>
            <person name="Grigoriev I.V."/>
            <person name="Nagy L.G."/>
            <person name="Hibbett D."/>
            <person name="Henrissat B."/>
            <person name="Matheny P.B."/>
            <person name="Labbe J."/>
            <person name="Martin F.M."/>
        </authorList>
    </citation>
    <scope>NUCLEOTIDE SEQUENCE</scope>
    <source>
        <strain evidence="7">BPL690</strain>
    </source>
</reference>
<comment type="caution">
    <text evidence="7">The sequence shown here is derived from an EMBL/GenBank/DDBJ whole genome shotgun (WGS) entry which is preliminary data.</text>
</comment>
<dbReference type="InterPro" id="IPR011989">
    <property type="entry name" value="ARM-like"/>
</dbReference>
<dbReference type="EMBL" id="WTXG01000035">
    <property type="protein sequence ID" value="KAI0297608.1"/>
    <property type="molecule type" value="Genomic_DNA"/>
</dbReference>
<keyword evidence="2" id="KW-0813">Transport</keyword>
<keyword evidence="3" id="KW-0653">Protein transport</keyword>
<dbReference type="Pfam" id="PF03810">
    <property type="entry name" value="IBN_N"/>
    <property type="match status" value="1"/>
</dbReference>
<evidence type="ECO:0000256" key="1">
    <source>
        <dbReference type="ARBA" id="ARBA00004123"/>
    </source>
</evidence>
<keyword evidence="8" id="KW-1185">Reference proteome</keyword>
<keyword evidence="4" id="KW-0539">Nucleus</keyword>
<dbReference type="GO" id="GO:0005635">
    <property type="term" value="C:nuclear envelope"/>
    <property type="evidence" value="ECO:0007669"/>
    <property type="project" value="TreeGrafter"/>
</dbReference>
<organism evidence="7 8">
    <name type="scientific">Multifurca ochricompacta</name>
    <dbReference type="NCBI Taxonomy" id="376703"/>
    <lineage>
        <taxon>Eukaryota</taxon>
        <taxon>Fungi</taxon>
        <taxon>Dikarya</taxon>
        <taxon>Basidiomycota</taxon>
        <taxon>Agaricomycotina</taxon>
        <taxon>Agaricomycetes</taxon>
        <taxon>Russulales</taxon>
        <taxon>Russulaceae</taxon>
        <taxon>Multifurca</taxon>
    </lineage>
</organism>
<dbReference type="InterPro" id="IPR001494">
    <property type="entry name" value="Importin-beta_N"/>
</dbReference>
<feature type="region of interest" description="Disordered" evidence="5">
    <location>
        <begin position="923"/>
        <end position="945"/>
    </location>
</feature>
<dbReference type="InterPro" id="IPR056840">
    <property type="entry name" value="HEAT_IPO9_central"/>
</dbReference>
<dbReference type="PANTHER" id="PTHR10997">
    <property type="entry name" value="IMPORTIN-7, 8, 11"/>
    <property type="match status" value="1"/>
</dbReference>
<proteinExistence type="predicted"/>
<dbReference type="InterPro" id="IPR016024">
    <property type="entry name" value="ARM-type_fold"/>
</dbReference>
<dbReference type="GO" id="GO:0005829">
    <property type="term" value="C:cytosol"/>
    <property type="evidence" value="ECO:0007669"/>
    <property type="project" value="TreeGrafter"/>
</dbReference>
<evidence type="ECO:0000256" key="5">
    <source>
        <dbReference type="SAM" id="MobiDB-lite"/>
    </source>
</evidence>
<evidence type="ECO:0000259" key="6">
    <source>
        <dbReference type="PROSITE" id="PS50166"/>
    </source>
</evidence>
<dbReference type="SUPFAM" id="SSF48371">
    <property type="entry name" value="ARM repeat"/>
    <property type="match status" value="1"/>
</dbReference>
<dbReference type="SMART" id="SM00913">
    <property type="entry name" value="IBN_N"/>
    <property type="match status" value="1"/>
</dbReference>
<evidence type="ECO:0000313" key="7">
    <source>
        <dbReference type="EMBL" id="KAI0297608.1"/>
    </source>
</evidence>
<dbReference type="AlphaFoldDB" id="A0AAD4M0U0"/>
<evidence type="ECO:0000256" key="2">
    <source>
        <dbReference type="ARBA" id="ARBA00022448"/>
    </source>
</evidence>
<name>A0AAD4M0U0_9AGAM</name>
<evidence type="ECO:0000256" key="4">
    <source>
        <dbReference type="ARBA" id="ARBA00023242"/>
    </source>
</evidence>
<comment type="subcellular location">
    <subcellularLocation>
        <location evidence="1">Nucleus</location>
    </subcellularLocation>
</comment>
<dbReference type="Proteomes" id="UP001203297">
    <property type="component" value="Unassembled WGS sequence"/>
</dbReference>
<dbReference type="Gene3D" id="1.25.10.10">
    <property type="entry name" value="Leucine-rich Repeat Variant"/>
    <property type="match status" value="1"/>
</dbReference>
<dbReference type="GO" id="GO:0006606">
    <property type="term" value="P:protein import into nucleus"/>
    <property type="evidence" value="ECO:0007669"/>
    <property type="project" value="TreeGrafter"/>
</dbReference>
<gene>
    <name evidence="7" type="ORF">B0F90DRAFT_1738545</name>
</gene>
<accession>A0AAD4M0U0</accession>
<evidence type="ECO:0000313" key="8">
    <source>
        <dbReference type="Proteomes" id="UP001203297"/>
    </source>
</evidence>
<dbReference type="GO" id="GO:0031267">
    <property type="term" value="F:small GTPase binding"/>
    <property type="evidence" value="ECO:0007669"/>
    <property type="project" value="InterPro"/>
</dbReference>
<feature type="domain" description="Importin N-terminal" evidence="6">
    <location>
        <begin position="25"/>
        <end position="101"/>
    </location>
</feature>
<dbReference type="PROSITE" id="PS50166">
    <property type="entry name" value="IMPORTIN_B_NT"/>
    <property type="match status" value="1"/>
</dbReference>
<protein>
    <submittedName>
        <fullName evidence="7">ARM repeat-containing protein</fullName>
    </submittedName>
</protein>
<evidence type="ECO:0000256" key="3">
    <source>
        <dbReference type="ARBA" id="ARBA00022927"/>
    </source>
</evidence>
<dbReference type="Pfam" id="PF25018">
    <property type="entry name" value="HEAT_IPO9_c"/>
    <property type="match status" value="1"/>
</dbReference>
<feature type="compositionally biased region" description="Acidic residues" evidence="5">
    <location>
        <begin position="935"/>
        <end position="945"/>
    </location>
</feature>
<dbReference type="PANTHER" id="PTHR10997:SF9">
    <property type="entry name" value="IMPORTIN-9"/>
    <property type="match status" value="1"/>
</dbReference>
<sequence length="1037" mass="114145">MATVSSIAQILTSTLNPDSNVRIAAELSLSELLKDPQSGLSLAQLVLSQGPDSSLRQSAIIILRKYVREHWSPFFPQFRGGAPPPEVKDQIRRAVFQGLSDPDRKIRSLCAHTLSTIANSDWPDEYPDLLTLLVQLLLSGSSDSIHGAMQVLTEFVRTDLTEDQLLPVMRELLPVLMSILSATEQHTPLTRSRTISVFRQCVEALYMVKDQHPQAAKEAAGNVLPAWLDAFKVLLDLDPQQDVLGEYWDGLEIRIQIFRTLDTIHTTFPRVIAPYLPAYAAASLHHLHALYPSYVKYYLADSASVPNSSEGEPIELYKLIAPLVDFVTGATRQSKARVSFDAGTMGQLVDALVQWAQMTKENEEEWAADANLFISQEDDDTQAYSVRVTVFDLLSSLLNNTPVQTVSALHSSVQRIVTEANRAREAGDEDWWRPLEGAFAVLGSQAEAILDISNDEHDAGRQRPIDIEYLLAHVVPSLLTLSAYPFLQGRCLFLASRFADLLRADVRGQYLDAAVQVIESNETEVPFKVSAVKAIQHFARFISEAQSAVILRITRDLGPFLLETSEDTLSLVLETIAVLSQIDNGSWYTTDLAGALTTALLDVWPKNIKDPIFLSILNDVLLSVASSKVPGVYETTVKQALPRLTASMGNASVNESWVASSALELIGSICRGAPEAGLGEGFFAAIAQSVFDCLKFAEDRDVLQNGVLLLTLVVRKDVGQLLSWTHVDGQTGLLHVLTVIARLLQNQDESGGLVIGDLIIHLFRRAGESVLPVLPDLLQAMLIRMLTAQTATFLQSLIIPFAFLIYNHRDAALDLLESTRIGEEGRSGLDVLLNTWCENAATFQGFWPTRISALALCTLLRSERPSLQAIIVKGDIIITAATKNTIMTRSKTRVEPPQFTRVTFPVKALKLLLHELQTNGEAATLEAPSAPLGTESDDGDSDWSDEERVKEDRFAFLTDFMGGRGPSFDGDDDILASNDDEDLQKDPVSHIDLRAHVTTFIRESGVRDADGFGVLVGQLNAEEIIIVQRALQEQKES</sequence>